<evidence type="ECO:0000313" key="4">
    <source>
        <dbReference type="EMBL" id="CAL1539897.1"/>
    </source>
</evidence>
<dbReference type="InterPro" id="IPR023415">
    <property type="entry name" value="LDLR_class-A_CS"/>
</dbReference>
<dbReference type="Proteomes" id="UP001497497">
    <property type="component" value="Unassembled WGS sequence"/>
</dbReference>
<dbReference type="PROSITE" id="PS50068">
    <property type="entry name" value="LDLRA_2"/>
    <property type="match status" value="1"/>
</dbReference>
<dbReference type="EMBL" id="CAXITT010000360">
    <property type="protein sequence ID" value="CAL1539897.1"/>
    <property type="molecule type" value="Genomic_DNA"/>
</dbReference>
<dbReference type="CDD" id="cd00112">
    <property type="entry name" value="LDLa"/>
    <property type="match status" value="1"/>
</dbReference>
<organism evidence="4 5">
    <name type="scientific">Lymnaea stagnalis</name>
    <name type="common">Great pond snail</name>
    <name type="synonym">Helix stagnalis</name>
    <dbReference type="NCBI Taxonomy" id="6523"/>
    <lineage>
        <taxon>Eukaryota</taxon>
        <taxon>Metazoa</taxon>
        <taxon>Spiralia</taxon>
        <taxon>Lophotrochozoa</taxon>
        <taxon>Mollusca</taxon>
        <taxon>Gastropoda</taxon>
        <taxon>Heterobranchia</taxon>
        <taxon>Euthyneura</taxon>
        <taxon>Panpulmonata</taxon>
        <taxon>Hygrophila</taxon>
        <taxon>Lymnaeoidea</taxon>
        <taxon>Lymnaeidae</taxon>
        <taxon>Lymnaea</taxon>
    </lineage>
</organism>
<keyword evidence="3" id="KW-0812">Transmembrane</keyword>
<protein>
    <submittedName>
        <fullName evidence="4">Uncharacterized protein</fullName>
    </submittedName>
</protein>
<comment type="caution">
    <text evidence="4">The sequence shown here is derived from an EMBL/GenBank/DDBJ whole genome shotgun (WGS) entry which is preliminary data.</text>
</comment>
<comment type="caution">
    <text evidence="2">Lacks conserved residue(s) required for the propagation of feature annotation.</text>
</comment>
<dbReference type="SMART" id="SM00192">
    <property type="entry name" value="LDLa"/>
    <property type="match status" value="1"/>
</dbReference>
<dbReference type="InterPro" id="IPR002172">
    <property type="entry name" value="LDrepeatLR_classA_rpt"/>
</dbReference>
<evidence type="ECO:0000256" key="3">
    <source>
        <dbReference type="SAM" id="Phobius"/>
    </source>
</evidence>
<name>A0AAV2I004_LYMST</name>
<gene>
    <name evidence="4" type="ORF">GSLYS_00013630001</name>
</gene>
<dbReference type="PROSITE" id="PS01209">
    <property type="entry name" value="LDLRA_1"/>
    <property type="match status" value="1"/>
</dbReference>
<reference evidence="4 5" key="1">
    <citation type="submission" date="2024-04" db="EMBL/GenBank/DDBJ databases">
        <authorList>
            <consortium name="Genoscope - CEA"/>
            <person name="William W."/>
        </authorList>
    </citation>
    <scope>NUCLEOTIDE SEQUENCE [LARGE SCALE GENOMIC DNA]</scope>
</reference>
<proteinExistence type="predicted"/>
<evidence type="ECO:0000256" key="1">
    <source>
        <dbReference type="ARBA" id="ARBA00023157"/>
    </source>
</evidence>
<feature type="disulfide bond" evidence="2">
    <location>
        <begin position="218"/>
        <end position="233"/>
    </location>
</feature>
<evidence type="ECO:0000313" key="5">
    <source>
        <dbReference type="Proteomes" id="UP001497497"/>
    </source>
</evidence>
<dbReference type="AlphaFoldDB" id="A0AAV2I004"/>
<dbReference type="Pfam" id="PF00057">
    <property type="entry name" value="Ldl_recept_a"/>
    <property type="match status" value="1"/>
</dbReference>
<sequence length="258" mass="30394">MIKQIALWVLVAVCVGFVIYLYFKPEALPFPIPSDIYEKYPDCNKGIQQCRDDFIAYEAQVDDEDIMCLLTTVFLRCIYEQCLIVDMAGRAELIGYVRKNLLTANFECDFQFENYRAVCLHEKNKCRNALNKRLKNVAEETICGLYRVYFKCVFGGCPMTTKEQKDFIYEKRHYLKEREVNCFKEFQVKDNLYKYNCTSTRNLFRCHNGECIHKDFICNGQDNCGDASDEQYCEFMPARNSTSFSLKKQRARDKKEEL</sequence>
<keyword evidence="5" id="KW-1185">Reference proteome</keyword>
<evidence type="ECO:0000256" key="2">
    <source>
        <dbReference type="PROSITE-ProRule" id="PRU00124"/>
    </source>
</evidence>
<keyword evidence="3" id="KW-0472">Membrane</keyword>
<dbReference type="SUPFAM" id="SSF57424">
    <property type="entry name" value="LDL receptor-like module"/>
    <property type="match status" value="1"/>
</dbReference>
<feature type="transmembrane region" description="Helical" evidence="3">
    <location>
        <begin position="5"/>
        <end position="23"/>
    </location>
</feature>
<accession>A0AAV2I004</accession>
<dbReference type="InterPro" id="IPR036055">
    <property type="entry name" value="LDL_receptor-like_sf"/>
</dbReference>
<feature type="disulfide bond" evidence="2">
    <location>
        <begin position="206"/>
        <end position="224"/>
    </location>
</feature>
<dbReference type="Gene3D" id="4.10.400.10">
    <property type="entry name" value="Low-density Lipoprotein Receptor"/>
    <property type="match status" value="1"/>
</dbReference>
<keyword evidence="1 2" id="KW-1015">Disulfide bond</keyword>
<keyword evidence="3" id="KW-1133">Transmembrane helix</keyword>